<evidence type="ECO:0000259" key="2">
    <source>
        <dbReference type="PROSITE" id="PS51767"/>
    </source>
</evidence>
<keyword evidence="4" id="KW-1185">Reference proteome</keyword>
<dbReference type="OrthoDB" id="5839471at2759"/>
<dbReference type="GO" id="GO:0005764">
    <property type="term" value="C:lysosome"/>
    <property type="evidence" value="ECO:0007669"/>
    <property type="project" value="TreeGrafter"/>
</dbReference>
<dbReference type="GO" id="GO:0004190">
    <property type="term" value="F:aspartic-type endopeptidase activity"/>
    <property type="evidence" value="ECO:0007669"/>
    <property type="project" value="InterPro"/>
</dbReference>
<reference evidence="3 4" key="1">
    <citation type="submission" date="2018-11" db="EMBL/GenBank/DDBJ databases">
        <authorList>
            <consortium name="Pathogen Informatics"/>
        </authorList>
    </citation>
    <scope>NUCLEOTIDE SEQUENCE [LARGE SCALE GENOMIC DNA]</scope>
</reference>
<dbReference type="EMBL" id="UYRV01001689">
    <property type="protein sequence ID" value="VDK47381.1"/>
    <property type="molecule type" value="Genomic_DNA"/>
</dbReference>
<sequence length="96" mass="10798">METHTNEDEYLFGLVGMGFEDSQETNTKPFIMELIDQGILEEPIFTIWLDPEAALETNGGYLTYGSEDDVHCGPVTGYQNFVHPSLYAFMVRSVIA</sequence>
<organism evidence="3 4">
    <name type="scientific">Cylicostephanus goldi</name>
    <name type="common">Nematode worm</name>
    <dbReference type="NCBI Taxonomy" id="71465"/>
    <lineage>
        <taxon>Eukaryota</taxon>
        <taxon>Metazoa</taxon>
        <taxon>Ecdysozoa</taxon>
        <taxon>Nematoda</taxon>
        <taxon>Chromadorea</taxon>
        <taxon>Rhabditida</taxon>
        <taxon>Rhabditina</taxon>
        <taxon>Rhabditomorpha</taxon>
        <taxon>Strongyloidea</taxon>
        <taxon>Strongylidae</taxon>
        <taxon>Cylicostephanus</taxon>
    </lineage>
</organism>
<dbReference type="GO" id="GO:0006508">
    <property type="term" value="P:proteolysis"/>
    <property type="evidence" value="ECO:0007669"/>
    <property type="project" value="InterPro"/>
</dbReference>
<name>A0A3P6RUX7_CYLGO</name>
<dbReference type="Gene3D" id="2.40.70.10">
    <property type="entry name" value="Acid Proteases"/>
    <property type="match status" value="1"/>
</dbReference>
<gene>
    <name evidence="3" type="ORF">CGOC_LOCUS1012</name>
</gene>
<evidence type="ECO:0000313" key="3">
    <source>
        <dbReference type="EMBL" id="VDK47381.1"/>
    </source>
</evidence>
<dbReference type="Proteomes" id="UP000271889">
    <property type="component" value="Unassembled WGS sequence"/>
</dbReference>
<dbReference type="SUPFAM" id="SSF50630">
    <property type="entry name" value="Acid proteases"/>
    <property type="match status" value="1"/>
</dbReference>
<accession>A0A3P6RUX7</accession>
<dbReference type="InterPro" id="IPR021109">
    <property type="entry name" value="Peptidase_aspartic_dom_sf"/>
</dbReference>
<dbReference type="PANTHER" id="PTHR47966">
    <property type="entry name" value="BETA-SITE APP-CLEAVING ENZYME, ISOFORM A-RELATED"/>
    <property type="match status" value="1"/>
</dbReference>
<proteinExistence type="inferred from homology"/>
<comment type="similarity">
    <text evidence="1">Belongs to the peptidase A1 family.</text>
</comment>
<dbReference type="InterPro" id="IPR033121">
    <property type="entry name" value="PEPTIDASE_A1"/>
</dbReference>
<dbReference type="PROSITE" id="PS51767">
    <property type="entry name" value="PEPTIDASE_A1"/>
    <property type="match status" value="1"/>
</dbReference>
<dbReference type="InterPro" id="IPR001461">
    <property type="entry name" value="Aspartic_peptidase_A1"/>
</dbReference>
<evidence type="ECO:0000313" key="4">
    <source>
        <dbReference type="Proteomes" id="UP000271889"/>
    </source>
</evidence>
<feature type="domain" description="Peptidase A1" evidence="2">
    <location>
        <begin position="1"/>
        <end position="96"/>
    </location>
</feature>
<evidence type="ECO:0000256" key="1">
    <source>
        <dbReference type="ARBA" id="ARBA00007447"/>
    </source>
</evidence>
<dbReference type="AlphaFoldDB" id="A0A3P6RUX7"/>
<dbReference type="PANTHER" id="PTHR47966:SF45">
    <property type="entry name" value="PEPTIDASE A1 DOMAIN-CONTAINING PROTEIN"/>
    <property type="match status" value="1"/>
</dbReference>
<protein>
    <recommendedName>
        <fullName evidence="2">Peptidase A1 domain-containing protein</fullName>
    </recommendedName>
</protein>
<dbReference type="Pfam" id="PF00026">
    <property type="entry name" value="Asp"/>
    <property type="match status" value="1"/>
</dbReference>